<organism evidence="3 4">
    <name type="scientific">Marinomonas sargassi</name>
    <dbReference type="NCBI Taxonomy" id="2984494"/>
    <lineage>
        <taxon>Bacteria</taxon>
        <taxon>Pseudomonadati</taxon>
        <taxon>Pseudomonadota</taxon>
        <taxon>Gammaproteobacteria</taxon>
        <taxon>Oceanospirillales</taxon>
        <taxon>Oceanospirillaceae</taxon>
        <taxon>Marinomonas</taxon>
    </lineage>
</organism>
<keyword evidence="4" id="KW-1185">Reference proteome</keyword>
<evidence type="ECO:0000313" key="4">
    <source>
        <dbReference type="Proteomes" id="UP001209713"/>
    </source>
</evidence>
<dbReference type="Gene3D" id="3.90.280.10">
    <property type="entry name" value="PEBP-like"/>
    <property type="match status" value="1"/>
</dbReference>
<dbReference type="CDD" id="cd00865">
    <property type="entry name" value="PEBP_bact_arch"/>
    <property type="match status" value="1"/>
</dbReference>
<dbReference type="InterPro" id="IPR036610">
    <property type="entry name" value="PEBP-like_sf"/>
</dbReference>
<dbReference type="PANTHER" id="PTHR30289:SF1">
    <property type="entry name" value="PEBP (PHOSPHATIDYLETHANOLAMINE-BINDING PROTEIN) FAMILY PROTEIN"/>
    <property type="match status" value="1"/>
</dbReference>
<evidence type="ECO:0000256" key="1">
    <source>
        <dbReference type="SAM" id="MobiDB-lite"/>
    </source>
</evidence>
<reference evidence="3 4" key="1">
    <citation type="submission" date="2022-10" db="EMBL/GenBank/DDBJ databases">
        <title>Marinomonas transparenta sp. nov. and Marinomonas sargassi sp. nov., isolated from marine alga (Sargassum natans (L.) Gaillon).</title>
        <authorList>
            <person name="Wang Y."/>
        </authorList>
    </citation>
    <scope>NUCLEOTIDE SEQUENCE [LARGE SCALE GENOMIC DNA]</scope>
    <source>
        <strain evidence="3 4">C2222</strain>
    </source>
</reference>
<dbReference type="PANTHER" id="PTHR30289">
    <property type="entry name" value="UNCHARACTERIZED PROTEIN YBCL-RELATED"/>
    <property type="match status" value="1"/>
</dbReference>
<dbReference type="Pfam" id="PF01161">
    <property type="entry name" value="PBP"/>
    <property type="match status" value="1"/>
</dbReference>
<dbReference type="SUPFAM" id="SSF49777">
    <property type="entry name" value="PEBP-like"/>
    <property type="match status" value="1"/>
</dbReference>
<dbReference type="RefSeq" id="WP_263528655.1">
    <property type="nucleotide sequence ID" value="NZ_JAOVZB010000001.1"/>
</dbReference>
<dbReference type="GO" id="GO:0004860">
    <property type="term" value="F:protein kinase inhibitor activity"/>
    <property type="evidence" value="ECO:0007669"/>
    <property type="project" value="UniProtKB-KW"/>
</dbReference>
<feature type="region of interest" description="Disordered" evidence="1">
    <location>
        <begin position="110"/>
        <end position="135"/>
    </location>
</feature>
<sequence>MTKLPVLAASALFLCIQSASAETLTIDTSFKLTSPAFESGDTLPADLKCQRDQGDGLSPPLNWTTAPAGSKSLALIMHHYPRGTIEGRDAPSQYWLLWNIPVETTKLKRGNPLSIGTEGSDKDGRRTGYTPPCSPPGPQHKYTITIYALNGMLDNLPTQDSLSVDWQTMTDAMQGKIISSSKIEFLN</sequence>
<feature type="signal peptide" evidence="2">
    <location>
        <begin position="1"/>
        <end position="21"/>
    </location>
</feature>
<feature type="chain" id="PRO_5045681603" evidence="2">
    <location>
        <begin position="22"/>
        <end position="187"/>
    </location>
</feature>
<comment type="caution">
    <text evidence="3">The sequence shown here is derived from an EMBL/GenBank/DDBJ whole genome shotgun (WGS) entry which is preliminary data.</text>
</comment>
<name>A0ABT2YN15_9GAMM</name>
<protein>
    <submittedName>
        <fullName evidence="3">YbhB/YbcL family Raf kinase inhibitor-like protein</fullName>
    </submittedName>
</protein>
<dbReference type="InterPro" id="IPR005247">
    <property type="entry name" value="YbhB_YbcL/LppC-like"/>
</dbReference>
<keyword evidence="3" id="KW-0649">Protein kinase inhibitor</keyword>
<dbReference type="Proteomes" id="UP001209713">
    <property type="component" value="Unassembled WGS sequence"/>
</dbReference>
<dbReference type="InterPro" id="IPR008914">
    <property type="entry name" value="PEBP"/>
</dbReference>
<gene>
    <name evidence="3" type="ORF">OFY17_00090</name>
</gene>
<proteinExistence type="predicted"/>
<evidence type="ECO:0000256" key="2">
    <source>
        <dbReference type="SAM" id="SignalP"/>
    </source>
</evidence>
<dbReference type="EMBL" id="JAOVZB010000001">
    <property type="protein sequence ID" value="MCV2401271.1"/>
    <property type="molecule type" value="Genomic_DNA"/>
</dbReference>
<evidence type="ECO:0000313" key="3">
    <source>
        <dbReference type="EMBL" id="MCV2401271.1"/>
    </source>
</evidence>
<keyword evidence="2" id="KW-0732">Signal</keyword>
<accession>A0ABT2YN15</accession>